<dbReference type="OMA" id="QNEWIDL"/>
<evidence type="ECO:0000313" key="2">
    <source>
        <dbReference type="Proteomes" id="UP000006769"/>
    </source>
</evidence>
<accession>K2HYH0</accession>
<dbReference type="OrthoDB" id="29632at2759"/>
<name>K2HYH0_ENTNP</name>
<sequence length="529" mass="61586">MNNKRVKLEPVYLTTVLLYCNSEAVLLNYRKVSSNCRESIKMVKKTPLLHHLRLNFLLDYFPNIETIESSIDEINKIPSKKLESISWYELTVKPEDYVNKSIRQKVKKIKLHSCSDNYIKELSNVEQVIVEVLNPRIRLINIPLKNLKQVIIKRKFISYDEQEKKVFYESIIQNVLSLHKLNRNIKIVLVDFENPISLTNKENIQSFQFSEIESFKKDLEIIQEERILETQILTQQSLDNFLLLGLTNISISVIQNNIQVINISNLQHLTSFTFSASLSNPTVFRLSKNIQKLIINMPDATKYKIANSHVLNQLKILTLTGGLVFFELKAPIETMFETVFIDGEEQIIEHHTEQVLQIEDINIHSTAKNVHLVLPCIQCQILSLIGDFIIDQLLLKYADNFAVMALDVPYIKDVICCCDNMSEAENFFRYQLINIDVFRFRCIAETPSKKVGIKFIKDKLIEFTLPETLPNYSKKPHRKLVYSKELFQEQNEWIDLTSSESEILSSTEKQYLLLTEEESDEFLINPTLE</sequence>
<dbReference type="VEuPathDB" id="AmoebaDB:ENU1_055830"/>
<dbReference type="EMBL" id="JH926030">
    <property type="protein sequence ID" value="EKE41445.1"/>
    <property type="molecule type" value="Genomic_DNA"/>
</dbReference>
<gene>
    <name evidence="1" type="ORF">ENU1_055830</name>
</gene>
<dbReference type="AlphaFoldDB" id="K2HYH0"/>
<reference evidence="1 2" key="1">
    <citation type="submission" date="2011-11" db="EMBL/GenBank/DDBJ databases">
        <authorList>
            <person name="Hannick L."/>
            <person name="Karamycheva S."/>
            <person name="Lorenzi H."/>
            <person name="Caler E."/>
        </authorList>
    </citation>
    <scope>NUCLEOTIDE SEQUENCE [LARGE SCALE GENOMIC DNA]</scope>
    <source>
        <strain evidence="1 2">P19</strain>
    </source>
</reference>
<evidence type="ECO:0000313" key="1">
    <source>
        <dbReference type="EMBL" id="EKE41445.1"/>
    </source>
</evidence>
<dbReference type="Proteomes" id="UP000006769">
    <property type="component" value="Unassembled WGS sequence"/>
</dbReference>
<dbReference type="GeneID" id="20072391"/>
<proteinExistence type="predicted"/>
<organism evidence="1 2">
    <name type="scientific">Entamoeba nuttalli (strain P19)</name>
    <name type="common">Amoeba</name>
    <dbReference type="NCBI Taxonomy" id="1076696"/>
    <lineage>
        <taxon>Eukaryota</taxon>
        <taxon>Amoebozoa</taxon>
        <taxon>Evosea</taxon>
        <taxon>Archamoebae</taxon>
        <taxon>Mastigamoebida</taxon>
        <taxon>Entamoebidae</taxon>
        <taxon>Entamoeba</taxon>
    </lineage>
</organism>
<protein>
    <submittedName>
        <fullName evidence="1">Uncharacterized protein</fullName>
    </submittedName>
</protein>
<dbReference type="RefSeq" id="XP_008856215.1">
    <property type="nucleotide sequence ID" value="XM_008857993.1"/>
</dbReference>